<dbReference type="AlphaFoldDB" id="A0AAJ4WDJ0"/>
<dbReference type="InterPro" id="IPR036465">
    <property type="entry name" value="vWFA_dom_sf"/>
</dbReference>
<comment type="caution">
    <text evidence="2">The sequence shown here is derived from an EMBL/GenBank/DDBJ whole genome shotgun (WGS) entry which is preliminary data.</text>
</comment>
<dbReference type="NCBIfam" id="NF008230">
    <property type="entry name" value="PRK10997.1"/>
    <property type="match status" value="1"/>
</dbReference>
<proteinExistence type="predicted"/>
<dbReference type="GO" id="GO:0005829">
    <property type="term" value="C:cytosol"/>
    <property type="evidence" value="ECO:0007669"/>
    <property type="project" value="TreeGrafter"/>
</dbReference>
<dbReference type="SUPFAM" id="SSF53300">
    <property type="entry name" value="vWA-like"/>
    <property type="match status" value="1"/>
</dbReference>
<name>A0AAJ4WDJ0_9GAMM</name>
<evidence type="ECO:0000313" key="2">
    <source>
        <dbReference type="EMBL" id="SFD44022.1"/>
    </source>
</evidence>
<evidence type="ECO:0000313" key="3">
    <source>
        <dbReference type="Proteomes" id="UP000226420"/>
    </source>
</evidence>
<dbReference type="PANTHER" id="PTHR36846:SF1">
    <property type="entry name" value="PROTEIN VIAA"/>
    <property type="match status" value="1"/>
</dbReference>
<dbReference type="Pfam" id="PF05762">
    <property type="entry name" value="VWA_CoxE"/>
    <property type="match status" value="1"/>
</dbReference>
<dbReference type="EMBL" id="FOLW01000018">
    <property type="protein sequence ID" value="SFD44022.1"/>
    <property type="molecule type" value="Genomic_DNA"/>
</dbReference>
<dbReference type="Proteomes" id="UP000226420">
    <property type="component" value="Unassembled WGS sequence"/>
</dbReference>
<protein>
    <submittedName>
        <fullName evidence="2">Uncharacterized protein, contains a von Willebrand factor type A (VWA) domain</fullName>
    </submittedName>
</protein>
<feature type="domain" description="VWFA" evidence="1">
    <location>
        <begin position="318"/>
        <end position="482"/>
    </location>
</feature>
<dbReference type="InterPro" id="IPR002035">
    <property type="entry name" value="VWF_A"/>
</dbReference>
<reference evidence="2 3" key="1">
    <citation type="submission" date="2016-10" db="EMBL/GenBank/DDBJ databases">
        <authorList>
            <person name="Varghese N."/>
            <person name="Submissions S."/>
        </authorList>
    </citation>
    <scope>NUCLEOTIDE SEQUENCE [LARGE SCALE GENOMIC DNA]</scope>
    <source>
        <strain evidence="2 3">DSM 5563</strain>
    </source>
</reference>
<organism evidence="2 3">
    <name type="scientific">Pragia fontium DSM 5563 = ATCC 49100</name>
    <dbReference type="NCBI Taxonomy" id="1122977"/>
    <lineage>
        <taxon>Bacteria</taxon>
        <taxon>Pseudomonadati</taxon>
        <taxon>Pseudomonadota</taxon>
        <taxon>Gammaproteobacteria</taxon>
        <taxon>Enterobacterales</taxon>
        <taxon>Budviciaceae</taxon>
        <taxon>Pragia</taxon>
    </lineage>
</organism>
<evidence type="ECO:0000259" key="1">
    <source>
        <dbReference type="SMART" id="SM00327"/>
    </source>
</evidence>
<sequence>MSLQTIELLLSISESEIVEELIISLLAAPQLVIFFEKYPKIKHAFNKEITAWKAKLGYTLQQSEIPPAISAEFSLYKETLLLDNLSFFNQLNNLVLKLEDIGSSFAQQAKKLASTSEHRNDSFQSLFLREWRKSFSVQVTSLHKSLIEEDWEQLMSQLQERLAINSMLEPFLVENDRSSGHLWDMSRGEKYRSDCNLLIEYGKFLSQQPELQKLAEQLGRSYQPTSIARKDTQYEKYRIMVREPATLPESVNGIYQSNDIIRMLPTEMTLLNIDELELEFYRRFLEQRLLTYQLKGEVWREQVKTRAITKTVNEQLPKGPFIICVDTSGSMGGFNEKCAKAFCLALLRIGMADNRRCYILLFSTEVIHYELTSQTGINEAIRFLSQSFRGGTDLAACLSETLEKIDQKAWQDADVVIISDFIAQRLPEDLIAQIKLKQKKHSHRFHAVAMSKHGKPNIMKIFDHVWRFDTGISQRLRRRWNMNAD</sequence>
<dbReference type="SMART" id="SM00327">
    <property type="entry name" value="VWA"/>
    <property type="match status" value="1"/>
</dbReference>
<accession>A0AAJ4WDJ0</accession>
<dbReference type="PANTHER" id="PTHR36846">
    <property type="entry name" value="PROTEIN VIAA"/>
    <property type="match status" value="1"/>
</dbReference>
<dbReference type="Gene3D" id="3.40.50.410">
    <property type="entry name" value="von Willebrand factor, type A domain"/>
    <property type="match status" value="1"/>
</dbReference>
<gene>
    <name evidence="2" type="ORF">SAMN02745723_11833</name>
</gene>
<dbReference type="CDD" id="cd01462">
    <property type="entry name" value="VWA_YIEM_type"/>
    <property type="match status" value="1"/>
</dbReference>
<dbReference type="InterPro" id="IPR008912">
    <property type="entry name" value="Uncharacterised_CoxE"/>
</dbReference>